<name>A0A1Y1URW4_9TREE</name>
<dbReference type="InterPro" id="IPR023210">
    <property type="entry name" value="NADP_OxRdtase_dom"/>
</dbReference>
<evidence type="ECO:0000256" key="1">
    <source>
        <dbReference type="SAM" id="MobiDB-lite"/>
    </source>
</evidence>
<gene>
    <name evidence="3" type="ORF">BD324DRAFT_611829</name>
</gene>
<evidence type="ECO:0000259" key="2">
    <source>
        <dbReference type="Pfam" id="PF00248"/>
    </source>
</evidence>
<dbReference type="SUPFAM" id="SSF51430">
    <property type="entry name" value="NAD(P)-linked oxidoreductase"/>
    <property type="match status" value="1"/>
</dbReference>
<dbReference type="GO" id="GO:0045290">
    <property type="term" value="F:D-arabinose 1-dehydrogenase [NAD(P)+] activity"/>
    <property type="evidence" value="ECO:0007669"/>
    <property type="project" value="TreeGrafter"/>
</dbReference>
<dbReference type="InterPro" id="IPR020471">
    <property type="entry name" value="AKR"/>
</dbReference>
<dbReference type="Gene3D" id="3.20.20.100">
    <property type="entry name" value="NADP-dependent oxidoreductase domain"/>
    <property type="match status" value="1"/>
</dbReference>
<sequence length="404" mass="44101">MSDLNPNLPKYHPDQPEQSIPPLPGSIPDPPDEHPTEDQVIPKTSENLPPVVLGCATFGYGIYADTENFLSDMSCRTVRYALRSGINAFDTSPWYNPSEQVLGQALAKLASEFPRSSYKILTKVGKYGPSPPEHMYDEKTVRKSVENSLRRLKTDYLDVVYLHDVEFVTPYKVPAGHHLESPPTDLLTPPIKSLGPGEDNVLEGLRTLRALQAEGTIRAIGIAGYTLPVLLRIALLAASTDIGPLDILQTYSHETLQCSTLSQGYLAKFEEAGVKQVMNAAPLAMGVLTSAGAADWHPLRMAGDKSGAYDASREAVKWCKENETTLEEVAVQSGFKELRSPNGVRVPTVIGCKNVDEVRRTVTGWRKANLEPEAPKMAEAIAAVKKIFEDVGAQGYSYLSPPDA</sequence>
<dbReference type="EMBL" id="NBSH01000001">
    <property type="protein sequence ID" value="ORX40709.1"/>
    <property type="molecule type" value="Genomic_DNA"/>
</dbReference>
<reference evidence="3 4" key="1">
    <citation type="submission" date="2017-03" db="EMBL/GenBank/DDBJ databases">
        <title>Widespread Adenine N6-methylation of Active Genes in Fungi.</title>
        <authorList>
            <consortium name="DOE Joint Genome Institute"/>
            <person name="Mondo S.J."/>
            <person name="Dannebaum R.O."/>
            <person name="Kuo R.C."/>
            <person name="Louie K.B."/>
            <person name="Bewick A.J."/>
            <person name="Labutti K."/>
            <person name="Haridas S."/>
            <person name="Kuo A."/>
            <person name="Salamov A."/>
            <person name="Ahrendt S.R."/>
            <person name="Lau R."/>
            <person name="Bowen B.P."/>
            <person name="Lipzen A."/>
            <person name="Sullivan W."/>
            <person name="Andreopoulos W.B."/>
            <person name="Clum A."/>
            <person name="Lindquist E."/>
            <person name="Daum C."/>
            <person name="Northen T.R."/>
            <person name="Ramamoorthy G."/>
            <person name="Schmitz R.J."/>
            <person name="Gryganskyi A."/>
            <person name="Culley D."/>
            <person name="Magnuson J."/>
            <person name="James T.Y."/>
            <person name="O'Malley M.A."/>
            <person name="Stajich J.E."/>
            <person name="Spatafora J.W."/>
            <person name="Visel A."/>
            <person name="Grigoriev I.V."/>
        </authorList>
    </citation>
    <scope>NUCLEOTIDE SEQUENCE [LARGE SCALE GENOMIC DNA]</scope>
    <source>
        <strain evidence="3 4">NRRL Y-17943</strain>
    </source>
</reference>
<evidence type="ECO:0000313" key="4">
    <source>
        <dbReference type="Proteomes" id="UP000193218"/>
    </source>
</evidence>
<dbReference type="GO" id="GO:0070485">
    <property type="term" value="P:dehydro-D-arabinono-1,4-lactone biosynthetic process"/>
    <property type="evidence" value="ECO:0007669"/>
    <property type="project" value="TreeGrafter"/>
</dbReference>
<dbReference type="Proteomes" id="UP000193218">
    <property type="component" value="Unassembled WGS sequence"/>
</dbReference>
<feature type="region of interest" description="Disordered" evidence="1">
    <location>
        <begin position="1"/>
        <end position="45"/>
    </location>
</feature>
<dbReference type="AlphaFoldDB" id="A0A1Y1URW4"/>
<dbReference type="GO" id="GO:0005829">
    <property type="term" value="C:cytosol"/>
    <property type="evidence" value="ECO:0007669"/>
    <property type="project" value="TreeGrafter"/>
</dbReference>
<proteinExistence type="predicted"/>
<dbReference type="PANTHER" id="PTHR42686">
    <property type="entry name" value="GH17980P-RELATED"/>
    <property type="match status" value="1"/>
</dbReference>
<feature type="domain" description="NADP-dependent oxidoreductase" evidence="2">
    <location>
        <begin position="53"/>
        <end position="372"/>
    </location>
</feature>
<evidence type="ECO:0000313" key="3">
    <source>
        <dbReference type="EMBL" id="ORX40709.1"/>
    </source>
</evidence>
<dbReference type="PRINTS" id="PR00069">
    <property type="entry name" value="ALDKETRDTASE"/>
</dbReference>
<accession>A0A1Y1URW4</accession>
<dbReference type="PANTHER" id="PTHR42686:SF1">
    <property type="entry name" value="GH17980P-RELATED"/>
    <property type="match status" value="1"/>
</dbReference>
<dbReference type="InParanoid" id="A0A1Y1URW4"/>
<dbReference type="STRING" id="4999.A0A1Y1URW4"/>
<keyword evidence="4" id="KW-1185">Reference proteome</keyword>
<dbReference type="Pfam" id="PF00248">
    <property type="entry name" value="Aldo_ket_red"/>
    <property type="match status" value="1"/>
</dbReference>
<protein>
    <submittedName>
        <fullName evidence="3">NADP-dependent oxidoreductase domain-containing protein</fullName>
    </submittedName>
</protein>
<comment type="caution">
    <text evidence="3">The sequence shown here is derived from an EMBL/GenBank/DDBJ whole genome shotgun (WGS) entry which is preliminary data.</text>
</comment>
<dbReference type="InterPro" id="IPR036812">
    <property type="entry name" value="NAD(P)_OxRdtase_dom_sf"/>
</dbReference>
<dbReference type="RefSeq" id="XP_021874388.1">
    <property type="nucleotide sequence ID" value="XM_022014316.1"/>
</dbReference>
<dbReference type="GeneID" id="33556124"/>
<feature type="compositionally biased region" description="Pro residues" evidence="1">
    <location>
        <begin position="19"/>
        <end position="29"/>
    </location>
</feature>
<dbReference type="OrthoDB" id="5286008at2759"/>
<organism evidence="3 4">
    <name type="scientific">Kockovaella imperatae</name>
    <dbReference type="NCBI Taxonomy" id="4999"/>
    <lineage>
        <taxon>Eukaryota</taxon>
        <taxon>Fungi</taxon>
        <taxon>Dikarya</taxon>
        <taxon>Basidiomycota</taxon>
        <taxon>Agaricomycotina</taxon>
        <taxon>Tremellomycetes</taxon>
        <taxon>Tremellales</taxon>
        <taxon>Cuniculitremaceae</taxon>
        <taxon>Kockovaella</taxon>
    </lineage>
</organism>